<evidence type="ECO:0000256" key="7">
    <source>
        <dbReference type="ARBA" id="ARBA00022982"/>
    </source>
</evidence>
<comment type="cofactor">
    <cofactor evidence="1">
        <name>heme b</name>
        <dbReference type="ChEBI" id="CHEBI:60344"/>
    </cofactor>
</comment>
<dbReference type="Gene3D" id="1.20.120.1770">
    <property type="match status" value="1"/>
</dbReference>
<dbReference type="PANTHER" id="PTHR15422:SF24">
    <property type="entry name" value="DOMON RELATED DOMAIN-CONTAINING PROTEIN"/>
    <property type="match status" value="1"/>
</dbReference>
<feature type="transmembrane region" description="Helical" evidence="12">
    <location>
        <begin position="80"/>
        <end position="100"/>
    </location>
</feature>
<feature type="transmembrane region" description="Helical" evidence="12">
    <location>
        <begin position="234"/>
        <end position="262"/>
    </location>
</feature>
<keyword evidence="8 12" id="KW-1133">Transmembrane helix</keyword>
<feature type="transmembrane region" description="Helical" evidence="12">
    <location>
        <begin position="163"/>
        <end position="181"/>
    </location>
</feature>
<dbReference type="WBParaSite" id="PDA_v2.g28361.t1">
    <property type="protein sequence ID" value="PDA_v2.g28361.t1"/>
    <property type="gene ID" value="PDA_v2.g28361"/>
</dbReference>
<dbReference type="Pfam" id="PF03188">
    <property type="entry name" value="Cytochrom_B561"/>
    <property type="match status" value="1"/>
</dbReference>
<evidence type="ECO:0000256" key="4">
    <source>
        <dbReference type="ARBA" id="ARBA00022617"/>
    </source>
</evidence>
<dbReference type="AlphaFoldDB" id="A0A914QAZ4"/>
<keyword evidence="4" id="KW-0349">Heme</keyword>
<dbReference type="InterPro" id="IPR006593">
    <property type="entry name" value="Cyt_b561/ferric_Rdtase_TM"/>
</dbReference>
<keyword evidence="6" id="KW-0479">Metal-binding</keyword>
<protein>
    <recommendedName>
        <fullName evidence="11">ascorbate ferrireductase (transmembrane)</fullName>
        <ecNumber evidence="11">7.2.1.3</ecNumber>
    </recommendedName>
</protein>
<organism evidence="14 15">
    <name type="scientific">Panagrolaimus davidi</name>
    <dbReference type="NCBI Taxonomy" id="227884"/>
    <lineage>
        <taxon>Eukaryota</taxon>
        <taxon>Metazoa</taxon>
        <taxon>Ecdysozoa</taxon>
        <taxon>Nematoda</taxon>
        <taxon>Chromadorea</taxon>
        <taxon>Rhabditida</taxon>
        <taxon>Tylenchina</taxon>
        <taxon>Panagrolaimomorpha</taxon>
        <taxon>Panagrolaimoidea</taxon>
        <taxon>Panagrolaimidae</taxon>
        <taxon>Panagrolaimus</taxon>
    </lineage>
</organism>
<dbReference type="GO" id="GO:0016020">
    <property type="term" value="C:membrane"/>
    <property type="evidence" value="ECO:0007669"/>
    <property type="project" value="UniProtKB-SubCell"/>
</dbReference>
<keyword evidence="9" id="KW-0408">Iron</keyword>
<keyword evidence="3" id="KW-0813">Transport</keyword>
<comment type="subcellular location">
    <subcellularLocation>
        <location evidence="2">Membrane</location>
        <topology evidence="2">Multi-pass membrane protein</topology>
    </subcellularLocation>
</comment>
<dbReference type="PROSITE" id="PS50939">
    <property type="entry name" value="CYTOCHROME_B561"/>
    <property type="match status" value="1"/>
</dbReference>
<evidence type="ECO:0000256" key="9">
    <source>
        <dbReference type="ARBA" id="ARBA00023004"/>
    </source>
</evidence>
<evidence type="ECO:0000256" key="12">
    <source>
        <dbReference type="SAM" id="Phobius"/>
    </source>
</evidence>
<feature type="transmembrane region" description="Helical" evidence="12">
    <location>
        <begin position="193"/>
        <end position="214"/>
    </location>
</feature>
<evidence type="ECO:0000256" key="1">
    <source>
        <dbReference type="ARBA" id="ARBA00001970"/>
    </source>
</evidence>
<keyword evidence="5 12" id="KW-0812">Transmembrane</keyword>
<dbReference type="EC" id="7.2.1.3" evidence="11"/>
<feature type="transmembrane region" description="Helical" evidence="12">
    <location>
        <begin position="36"/>
        <end position="59"/>
    </location>
</feature>
<dbReference type="GO" id="GO:0140571">
    <property type="term" value="F:transmembrane ascorbate ferrireductase activity"/>
    <property type="evidence" value="ECO:0007669"/>
    <property type="project" value="UniProtKB-EC"/>
</dbReference>
<evidence type="ECO:0000256" key="11">
    <source>
        <dbReference type="ARBA" id="ARBA00024225"/>
    </source>
</evidence>
<sequence>MAALMNENVVKTTNSTEKPAAVSGISPSTKSLLTKFHGIAFLFAWFFCVSTAVFSARYLRDLAPNVQPFGIRIWYHIHRTFNLIAATLMIIGLTTILIAHEWRWLGPKIGGGSKNTSATAYHSICGLLSVIIAWLQPFNALLRCAPSNPNRIYFNWFHRIFGGIGWILAAIAIVLACNNFGKHFTDSQAALSLISSFLGFCGASIIIAEIFKIVNSRKFEHSNNNSNFKQKRSFLLKIHSYITVILAGVSFIICIIVATLIANSK</sequence>
<feature type="transmembrane region" description="Helical" evidence="12">
    <location>
        <begin position="120"/>
        <end position="142"/>
    </location>
</feature>
<dbReference type="Proteomes" id="UP000887578">
    <property type="component" value="Unplaced"/>
</dbReference>
<keyword evidence="7" id="KW-0249">Electron transport</keyword>
<evidence type="ECO:0000256" key="8">
    <source>
        <dbReference type="ARBA" id="ARBA00022989"/>
    </source>
</evidence>
<evidence type="ECO:0000313" key="14">
    <source>
        <dbReference type="Proteomes" id="UP000887578"/>
    </source>
</evidence>
<dbReference type="InterPro" id="IPR045150">
    <property type="entry name" value="CYB561D1/2"/>
</dbReference>
<evidence type="ECO:0000256" key="10">
    <source>
        <dbReference type="ARBA" id="ARBA00023136"/>
    </source>
</evidence>
<accession>A0A914QAZ4</accession>
<evidence type="ECO:0000256" key="5">
    <source>
        <dbReference type="ARBA" id="ARBA00022692"/>
    </source>
</evidence>
<feature type="domain" description="Cytochrome b561" evidence="13">
    <location>
        <begin position="1"/>
        <end position="217"/>
    </location>
</feature>
<dbReference type="GO" id="GO:0140575">
    <property type="term" value="F:transmembrane monodehydroascorbate reductase activity"/>
    <property type="evidence" value="ECO:0007669"/>
    <property type="project" value="InterPro"/>
</dbReference>
<dbReference type="GO" id="GO:0020037">
    <property type="term" value="F:heme binding"/>
    <property type="evidence" value="ECO:0007669"/>
    <property type="project" value="TreeGrafter"/>
</dbReference>
<keyword evidence="10 12" id="KW-0472">Membrane</keyword>
<evidence type="ECO:0000256" key="3">
    <source>
        <dbReference type="ARBA" id="ARBA00022448"/>
    </source>
</evidence>
<evidence type="ECO:0000256" key="6">
    <source>
        <dbReference type="ARBA" id="ARBA00022723"/>
    </source>
</evidence>
<keyword evidence="14" id="KW-1185">Reference proteome</keyword>
<dbReference type="SMART" id="SM00665">
    <property type="entry name" value="B561"/>
    <property type="match status" value="1"/>
</dbReference>
<name>A0A914QAZ4_9BILA</name>
<dbReference type="PANTHER" id="PTHR15422">
    <property type="entry name" value="OS05G0565100 PROTEIN"/>
    <property type="match status" value="1"/>
</dbReference>
<dbReference type="CDD" id="cd08760">
    <property type="entry name" value="Cyt_b561_FRRS1_like"/>
    <property type="match status" value="1"/>
</dbReference>
<evidence type="ECO:0000259" key="13">
    <source>
        <dbReference type="PROSITE" id="PS50939"/>
    </source>
</evidence>
<dbReference type="GO" id="GO:0046872">
    <property type="term" value="F:metal ion binding"/>
    <property type="evidence" value="ECO:0007669"/>
    <property type="project" value="UniProtKB-KW"/>
</dbReference>
<evidence type="ECO:0000256" key="2">
    <source>
        <dbReference type="ARBA" id="ARBA00004141"/>
    </source>
</evidence>
<proteinExistence type="predicted"/>
<evidence type="ECO:0000313" key="15">
    <source>
        <dbReference type="WBParaSite" id="PDA_v2.g28361.t1"/>
    </source>
</evidence>
<reference evidence="15" key="1">
    <citation type="submission" date="2022-11" db="UniProtKB">
        <authorList>
            <consortium name="WormBaseParasite"/>
        </authorList>
    </citation>
    <scope>IDENTIFICATION</scope>
</reference>